<organism evidence="1 2">
    <name type="scientific">Aliicoccus persicus</name>
    <dbReference type="NCBI Taxonomy" id="930138"/>
    <lineage>
        <taxon>Bacteria</taxon>
        <taxon>Bacillati</taxon>
        <taxon>Bacillota</taxon>
        <taxon>Bacilli</taxon>
        <taxon>Bacillales</taxon>
        <taxon>Staphylococcaceae</taxon>
        <taxon>Aliicoccus</taxon>
    </lineage>
</organism>
<dbReference type="EMBL" id="FOIT01000001">
    <property type="protein sequence ID" value="SEV79770.1"/>
    <property type="molecule type" value="Genomic_DNA"/>
</dbReference>
<evidence type="ECO:0008006" key="3">
    <source>
        <dbReference type="Google" id="ProtNLM"/>
    </source>
</evidence>
<dbReference type="RefSeq" id="WP_091472521.1">
    <property type="nucleotide sequence ID" value="NZ_FOIT01000001.1"/>
</dbReference>
<reference evidence="1 2" key="1">
    <citation type="submission" date="2016-10" db="EMBL/GenBank/DDBJ databases">
        <authorList>
            <person name="Varghese N."/>
            <person name="Submissions S."/>
        </authorList>
    </citation>
    <scope>NUCLEOTIDE SEQUENCE [LARGE SCALE GENOMIC DNA]</scope>
    <source>
        <strain evidence="1 2">IBRC-M10081</strain>
    </source>
</reference>
<dbReference type="AlphaFoldDB" id="A0A662Z2C4"/>
<evidence type="ECO:0000313" key="1">
    <source>
        <dbReference type="EMBL" id="SEV79770.1"/>
    </source>
</evidence>
<gene>
    <name evidence="1" type="ORF">SAMN05192557_0022</name>
</gene>
<name>A0A662Z2C4_9STAP</name>
<proteinExistence type="predicted"/>
<dbReference type="Proteomes" id="UP000243605">
    <property type="component" value="Unassembled WGS sequence"/>
</dbReference>
<protein>
    <recommendedName>
        <fullName evidence="3">Asparagine synthase</fullName>
    </recommendedName>
</protein>
<dbReference type="SUPFAM" id="SSF52402">
    <property type="entry name" value="Adenine nucleotide alpha hydrolases-like"/>
    <property type="match status" value="1"/>
</dbReference>
<sequence length="600" mass="70883">MNYKNISYPHSYLIYKDNINTSKLKDYNTVSLFEFNVCYSDTYSVTFLDKGNIKYLMLGYSLDIRDGTKSDLDILEMLHQSDTVVEDLEYIAGRYIYIKAVRNEMFIYSDANQLLPLVFNKEAEALSSHDNLLAEVLIENDIKLTRRPLEVHNELDFTRYIEIQKFNPSMRLRTKDFSYRRIYPREELSIESIDSIFNQIKPYLEEMKKWLKLNNQEKFVTITGGIDSRVSASLTRDIEGIEYLTYFMPDKYIRTPLAKSIYAVDRTITRQMKDNLKWKHEIVDLSKIPLSKEELEFYKEYYNSKHGYRIDKYYREYKKHKNVLHIKSNVFGMGKADFSPSFDKISNTMDYLKKSVRGFGKGFEKFYDKDKEIMSYFNRNLVDTSISKGRHYFDIFYLESRMGNWLSALTLETDPEVEEFIFINSRKLIDLIQSVSLSDRRNFSLYKKIIEDNWPILLYFGINKEESLFQQTNSLQETIASNMTIYSAYSLTVKKLRETISISPASQHIRLSENYYFIIKNEKNDLEDVVISSDYSNESARGSIRILIRSEGNVEEFDILDLNNGLNLNRYGSLVHINIIFNKEYDADSWRKSATLNIKY</sequence>
<keyword evidence="2" id="KW-1185">Reference proteome</keyword>
<accession>A0A662Z2C4</accession>
<dbReference type="OrthoDB" id="2462219at2"/>
<evidence type="ECO:0000313" key="2">
    <source>
        <dbReference type="Proteomes" id="UP000243605"/>
    </source>
</evidence>